<dbReference type="RefSeq" id="WP_129971576.1">
    <property type="nucleotide sequence ID" value="NZ_JACCEW010000010.1"/>
</dbReference>
<name>A0A853FGS8_9BURK</name>
<gene>
    <name evidence="1" type="ORF">H0A68_19530</name>
</gene>
<organism evidence="1 2">
    <name type="scientific">Allopusillimonas soli</name>
    <dbReference type="NCBI Taxonomy" id="659016"/>
    <lineage>
        <taxon>Bacteria</taxon>
        <taxon>Pseudomonadati</taxon>
        <taxon>Pseudomonadota</taxon>
        <taxon>Betaproteobacteria</taxon>
        <taxon>Burkholderiales</taxon>
        <taxon>Alcaligenaceae</taxon>
        <taxon>Allopusillimonas</taxon>
    </lineage>
</organism>
<proteinExistence type="predicted"/>
<dbReference type="AlphaFoldDB" id="A0A853FGS8"/>
<dbReference type="SUPFAM" id="SSF57783">
    <property type="entry name" value="Zinc beta-ribbon"/>
    <property type="match status" value="1"/>
</dbReference>
<reference evidence="1 2" key="1">
    <citation type="submission" date="2020-07" db="EMBL/GenBank/DDBJ databases">
        <title>Taxonomic revisions and descriptions of new bacterial species based on genomic comparisons in the high-G+C-content subgroup of the family Alcaligenaceae.</title>
        <authorList>
            <person name="Szabo A."/>
            <person name="Felfoldi T."/>
        </authorList>
    </citation>
    <scope>NUCLEOTIDE SEQUENCE [LARGE SCALE GENOMIC DNA]</scope>
    <source>
        <strain evidence="1 2">DSM 25264</strain>
    </source>
</reference>
<keyword evidence="2" id="KW-1185">Reference proteome</keyword>
<dbReference type="Proteomes" id="UP000580517">
    <property type="component" value="Unassembled WGS sequence"/>
</dbReference>
<sequence>MSRARRSFSPELLARLQGMPVKTALDLLGLYWKPDPDFKPVKNYETERLYVSIGGGVVELLVTGPKWYDSRTEKGGGGAIDLTMHLFRLDFVSAVKRLQSVLGQTA</sequence>
<evidence type="ECO:0008006" key="3">
    <source>
        <dbReference type="Google" id="ProtNLM"/>
    </source>
</evidence>
<dbReference type="EMBL" id="JACCEW010000010">
    <property type="protein sequence ID" value="NYT39069.1"/>
    <property type="molecule type" value="Genomic_DNA"/>
</dbReference>
<evidence type="ECO:0000313" key="1">
    <source>
        <dbReference type="EMBL" id="NYT39069.1"/>
    </source>
</evidence>
<accession>A0A853FGS8</accession>
<protein>
    <recommendedName>
        <fullName evidence="3">DNA primase</fullName>
    </recommendedName>
</protein>
<evidence type="ECO:0000313" key="2">
    <source>
        <dbReference type="Proteomes" id="UP000580517"/>
    </source>
</evidence>
<dbReference type="OrthoDB" id="6006744at2"/>
<comment type="caution">
    <text evidence="1">The sequence shown here is derived from an EMBL/GenBank/DDBJ whole genome shotgun (WGS) entry which is preliminary data.</text>
</comment>